<feature type="domain" description="EamA" evidence="7">
    <location>
        <begin position="5"/>
        <end position="76"/>
    </location>
</feature>
<proteinExistence type="inferred from homology"/>
<comment type="similarity">
    <text evidence="2">Belongs to the EamA transporter family.</text>
</comment>
<reference evidence="9" key="1">
    <citation type="submission" date="2015-01" db="EMBL/GenBank/DDBJ databases">
        <authorList>
            <person name="Manzoor Shahid"/>
            <person name="Zubair Saima"/>
        </authorList>
    </citation>
    <scope>NUCLEOTIDE SEQUENCE [LARGE SCALE GENOMIC DNA]</scope>
    <source>
        <strain evidence="9">Sp3</strain>
    </source>
</reference>
<keyword evidence="3 6" id="KW-0812">Transmembrane</keyword>
<comment type="subcellular location">
    <subcellularLocation>
        <location evidence="1">Membrane</location>
        <topology evidence="1">Multi-pass membrane protein</topology>
    </subcellularLocation>
</comment>
<evidence type="ECO:0000313" key="9">
    <source>
        <dbReference type="Proteomes" id="UP000046155"/>
    </source>
</evidence>
<gene>
    <name evidence="8" type="ORF">SSCH_810052</name>
</gene>
<dbReference type="EMBL" id="CDRZ01000282">
    <property type="protein sequence ID" value="CEO90375.1"/>
    <property type="molecule type" value="Genomic_DNA"/>
</dbReference>
<dbReference type="OrthoDB" id="9808556at2"/>
<dbReference type="InterPro" id="IPR050638">
    <property type="entry name" value="AA-Vitamin_Transporters"/>
</dbReference>
<evidence type="ECO:0000256" key="1">
    <source>
        <dbReference type="ARBA" id="ARBA00004141"/>
    </source>
</evidence>
<dbReference type="Pfam" id="PF00892">
    <property type="entry name" value="EamA"/>
    <property type="match status" value="1"/>
</dbReference>
<feature type="transmembrane region" description="Helical" evidence="6">
    <location>
        <begin position="35"/>
        <end position="53"/>
    </location>
</feature>
<sequence length="86" mass="9037">MHGIFYMVMVSIFCTAIALILFAKGVNMIGPTSASILSTLEPIVGIVASFLVLKEPLSWQIIFGSALVIASVMLIALQGGGDEVLP</sequence>
<evidence type="ECO:0000256" key="4">
    <source>
        <dbReference type="ARBA" id="ARBA00022989"/>
    </source>
</evidence>
<dbReference type="PANTHER" id="PTHR32322">
    <property type="entry name" value="INNER MEMBRANE TRANSPORTER"/>
    <property type="match status" value="1"/>
</dbReference>
<keyword evidence="5 6" id="KW-0472">Membrane</keyword>
<dbReference type="InterPro" id="IPR037185">
    <property type="entry name" value="EmrE-like"/>
</dbReference>
<feature type="transmembrane region" description="Helical" evidence="6">
    <location>
        <begin position="6"/>
        <end position="23"/>
    </location>
</feature>
<dbReference type="Proteomes" id="UP000046155">
    <property type="component" value="Unassembled WGS sequence"/>
</dbReference>
<evidence type="ECO:0000256" key="3">
    <source>
        <dbReference type="ARBA" id="ARBA00022692"/>
    </source>
</evidence>
<accession>A0A0B7MK13</accession>
<organism evidence="8 9">
    <name type="scientific">Syntrophaceticus schinkii</name>
    <dbReference type="NCBI Taxonomy" id="499207"/>
    <lineage>
        <taxon>Bacteria</taxon>
        <taxon>Bacillati</taxon>
        <taxon>Bacillota</taxon>
        <taxon>Clostridia</taxon>
        <taxon>Thermoanaerobacterales</taxon>
        <taxon>Thermoanaerobacterales Family III. Incertae Sedis</taxon>
        <taxon>Syntrophaceticus</taxon>
    </lineage>
</organism>
<name>A0A0B7MK13_9FIRM</name>
<keyword evidence="9" id="KW-1185">Reference proteome</keyword>
<protein>
    <recommendedName>
        <fullName evidence="7">EamA domain-containing protein</fullName>
    </recommendedName>
</protein>
<dbReference type="SUPFAM" id="SSF103481">
    <property type="entry name" value="Multidrug resistance efflux transporter EmrE"/>
    <property type="match status" value="1"/>
</dbReference>
<dbReference type="PANTHER" id="PTHR32322:SF2">
    <property type="entry name" value="EAMA DOMAIN-CONTAINING PROTEIN"/>
    <property type="match status" value="1"/>
</dbReference>
<dbReference type="AlphaFoldDB" id="A0A0B7MK13"/>
<evidence type="ECO:0000256" key="6">
    <source>
        <dbReference type="SAM" id="Phobius"/>
    </source>
</evidence>
<evidence type="ECO:0000259" key="7">
    <source>
        <dbReference type="Pfam" id="PF00892"/>
    </source>
</evidence>
<evidence type="ECO:0000256" key="5">
    <source>
        <dbReference type="ARBA" id="ARBA00023136"/>
    </source>
</evidence>
<feature type="transmembrane region" description="Helical" evidence="6">
    <location>
        <begin position="59"/>
        <end position="77"/>
    </location>
</feature>
<dbReference type="InterPro" id="IPR000620">
    <property type="entry name" value="EamA_dom"/>
</dbReference>
<keyword evidence="4 6" id="KW-1133">Transmembrane helix</keyword>
<evidence type="ECO:0000256" key="2">
    <source>
        <dbReference type="ARBA" id="ARBA00007362"/>
    </source>
</evidence>
<dbReference type="Gene3D" id="1.10.3730.20">
    <property type="match status" value="1"/>
</dbReference>
<evidence type="ECO:0000313" key="8">
    <source>
        <dbReference type="EMBL" id="CEO90375.1"/>
    </source>
</evidence>
<dbReference type="GO" id="GO:0016020">
    <property type="term" value="C:membrane"/>
    <property type="evidence" value="ECO:0007669"/>
    <property type="project" value="UniProtKB-SubCell"/>
</dbReference>